<sequence length="110" mass="11594">MPPSSPSQFYPDRAPPGGIALAGIANDAQDSVDHAAGHASCGTCGTAQELLFFVPRPSWHSLVREINRYLMLRRDTLLVTHGPPSTQGTKERYAVTASGAGSASSSSARR</sequence>
<proteinExistence type="predicted"/>
<reference evidence="2 3" key="1">
    <citation type="submission" date="2014-06" db="EMBL/GenBank/DDBJ databases">
        <title>Evolutionary Origins and Diversification of the Mycorrhizal Mutualists.</title>
        <authorList>
            <consortium name="DOE Joint Genome Institute"/>
            <consortium name="Mycorrhizal Genomics Consortium"/>
            <person name="Kohler A."/>
            <person name="Kuo A."/>
            <person name="Nagy L.G."/>
            <person name="Floudas D."/>
            <person name="Copeland A."/>
            <person name="Barry K.W."/>
            <person name="Cichocki N."/>
            <person name="Veneault-Fourrey C."/>
            <person name="LaButti K."/>
            <person name="Lindquist E.A."/>
            <person name="Lipzen A."/>
            <person name="Lundell T."/>
            <person name="Morin E."/>
            <person name="Murat C."/>
            <person name="Riley R."/>
            <person name="Ohm R."/>
            <person name="Sun H."/>
            <person name="Tunlid A."/>
            <person name="Henrissat B."/>
            <person name="Grigoriev I.V."/>
            <person name="Hibbett D.S."/>
            <person name="Martin F."/>
        </authorList>
    </citation>
    <scope>NUCLEOTIDE SEQUENCE [LARGE SCALE GENOMIC DNA]</scope>
    <source>
        <strain evidence="2 3">SS14</strain>
    </source>
</reference>
<organism evidence="2 3">
    <name type="scientific">Sphaerobolus stellatus (strain SS14)</name>
    <dbReference type="NCBI Taxonomy" id="990650"/>
    <lineage>
        <taxon>Eukaryota</taxon>
        <taxon>Fungi</taxon>
        <taxon>Dikarya</taxon>
        <taxon>Basidiomycota</taxon>
        <taxon>Agaricomycotina</taxon>
        <taxon>Agaricomycetes</taxon>
        <taxon>Phallomycetidae</taxon>
        <taxon>Geastrales</taxon>
        <taxon>Sphaerobolaceae</taxon>
        <taxon>Sphaerobolus</taxon>
    </lineage>
</organism>
<evidence type="ECO:0000313" key="3">
    <source>
        <dbReference type="Proteomes" id="UP000054279"/>
    </source>
</evidence>
<accession>A0A0C9VJD7</accession>
<protein>
    <submittedName>
        <fullName evidence="2">Uncharacterized protein</fullName>
    </submittedName>
</protein>
<keyword evidence="3" id="KW-1185">Reference proteome</keyword>
<feature type="region of interest" description="Disordered" evidence="1">
    <location>
        <begin position="80"/>
        <end position="110"/>
    </location>
</feature>
<evidence type="ECO:0000256" key="1">
    <source>
        <dbReference type="SAM" id="MobiDB-lite"/>
    </source>
</evidence>
<evidence type="ECO:0000313" key="2">
    <source>
        <dbReference type="EMBL" id="KIJ37750.1"/>
    </source>
</evidence>
<feature type="compositionally biased region" description="Low complexity" evidence="1">
    <location>
        <begin position="97"/>
        <end position="110"/>
    </location>
</feature>
<dbReference type="EMBL" id="KN837166">
    <property type="protein sequence ID" value="KIJ37750.1"/>
    <property type="molecule type" value="Genomic_DNA"/>
</dbReference>
<dbReference type="AlphaFoldDB" id="A0A0C9VJD7"/>
<name>A0A0C9VJD7_SPHS4</name>
<dbReference type="Proteomes" id="UP000054279">
    <property type="component" value="Unassembled WGS sequence"/>
</dbReference>
<dbReference type="HOGENOM" id="CLU_2172713_0_0_1"/>
<gene>
    <name evidence="2" type="ORF">M422DRAFT_259570</name>
</gene>